<reference evidence="3 4" key="1">
    <citation type="submission" date="2018-12" db="EMBL/GenBank/DDBJ databases">
        <title>Draft genome sequence of Xylaria grammica IHI A82.</title>
        <authorList>
            <person name="Buettner E."/>
            <person name="Kellner H."/>
        </authorList>
    </citation>
    <scope>NUCLEOTIDE SEQUENCE [LARGE SCALE GENOMIC DNA]</scope>
    <source>
        <strain evidence="3 4">IHI A82</strain>
    </source>
</reference>
<dbReference type="EMBL" id="RYZI01000110">
    <property type="protein sequence ID" value="RWA10544.1"/>
    <property type="molecule type" value="Genomic_DNA"/>
</dbReference>
<evidence type="ECO:0000256" key="1">
    <source>
        <dbReference type="SAM" id="MobiDB-lite"/>
    </source>
</evidence>
<name>A0A439D811_9PEZI</name>
<dbReference type="GO" id="GO:0005634">
    <property type="term" value="C:nucleus"/>
    <property type="evidence" value="ECO:0007669"/>
    <property type="project" value="TreeGrafter"/>
</dbReference>
<gene>
    <name evidence="3" type="ORF">EKO27_g4551</name>
</gene>
<dbReference type="Pfam" id="PF21762">
    <property type="entry name" value="DEDDh_C"/>
    <property type="match status" value="1"/>
</dbReference>
<keyword evidence="4" id="KW-1185">Reference proteome</keyword>
<comment type="caution">
    <text evidence="3">The sequence shown here is derived from an EMBL/GenBank/DDBJ whole genome shotgun (WGS) entry which is preliminary data.</text>
</comment>
<evidence type="ECO:0000313" key="3">
    <source>
        <dbReference type="EMBL" id="RWA10544.1"/>
    </source>
</evidence>
<evidence type="ECO:0000259" key="2">
    <source>
        <dbReference type="Pfam" id="PF21762"/>
    </source>
</evidence>
<evidence type="ECO:0000313" key="4">
    <source>
        <dbReference type="Proteomes" id="UP000286045"/>
    </source>
</evidence>
<dbReference type="Proteomes" id="UP000286045">
    <property type="component" value="Unassembled WGS sequence"/>
</dbReference>
<dbReference type="InterPro" id="IPR040151">
    <property type="entry name" value="Gfd2/YDR514C-like"/>
</dbReference>
<dbReference type="PANTHER" id="PTHR28083:SF1">
    <property type="entry name" value="GOOD FOR FULL DBP5 ACTIVITY PROTEIN 2"/>
    <property type="match status" value="1"/>
</dbReference>
<feature type="domain" description="Gfd2/YDR514C-like C-terminal" evidence="2">
    <location>
        <begin position="73"/>
        <end position="283"/>
    </location>
</feature>
<protein>
    <recommendedName>
        <fullName evidence="2">Gfd2/YDR514C-like C-terminal domain-containing protein</fullName>
    </recommendedName>
</protein>
<organism evidence="3 4">
    <name type="scientific">Xylaria grammica</name>
    <dbReference type="NCBI Taxonomy" id="363999"/>
    <lineage>
        <taxon>Eukaryota</taxon>
        <taxon>Fungi</taxon>
        <taxon>Dikarya</taxon>
        <taxon>Ascomycota</taxon>
        <taxon>Pezizomycotina</taxon>
        <taxon>Sordariomycetes</taxon>
        <taxon>Xylariomycetidae</taxon>
        <taxon>Xylariales</taxon>
        <taxon>Xylariaceae</taxon>
        <taxon>Xylaria</taxon>
    </lineage>
</organism>
<proteinExistence type="predicted"/>
<dbReference type="PANTHER" id="PTHR28083">
    <property type="entry name" value="GOOD FOR FULL DBP5 ACTIVITY PROTEIN 2"/>
    <property type="match status" value="1"/>
</dbReference>
<feature type="region of interest" description="Disordered" evidence="1">
    <location>
        <begin position="295"/>
        <end position="336"/>
    </location>
</feature>
<accession>A0A439D811</accession>
<dbReference type="AlphaFoldDB" id="A0A439D811"/>
<sequence>MSLPPPEFLPVLLGHGSFLRDGGGNVRLDGDRNPLYVIPPTDDFLNMKPSKESQQFWPTEVTPTVPKDTSIVLFSIAVNTDCERPDIITEIGFTLFNTAAIYDGAKGSRRDRIPGCMAPGPRGENIVKFGLSRHYIVEDTKDHHPATCRSPAHIAQPYHFTYRKSSFIKRADISKTLEAAFDRAAYDGIAQQRIEQGDCRVVVLVGWGNENFHPQIKATSWYRRKQYLEQWDIKHHPLVLRHEPNPTYLNCLNRFGIQHRALDKEVGHNAGNRSAFTVQLLIGLCFLTEEQRSQLQDGKNLEPNPRFPGVESVLARDNRPPGSGPLPLTGRVPILH</sequence>
<dbReference type="InterPro" id="IPR048519">
    <property type="entry name" value="Gfd2/YDR514C-like_C"/>
</dbReference>